<dbReference type="SUPFAM" id="SSF141868">
    <property type="entry name" value="EAL domain-like"/>
    <property type="match status" value="1"/>
</dbReference>
<dbReference type="PROSITE" id="PS50885">
    <property type="entry name" value="HAMP"/>
    <property type="match status" value="1"/>
</dbReference>
<dbReference type="CDD" id="cd01948">
    <property type="entry name" value="EAL"/>
    <property type="match status" value="1"/>
</dbReference>
<dbReference type="SUPFAM" id="SSF55073">
    <property type="entry name" value="Nucleotide cyclase"/>
    <property type="match status" value="1"/>
</dbReference>
<proteinExistence type="predicted"/>
<name>A0A3T0I323_9BACI</name>
<dbReference type="Pfam" id="PF00990">
    <property type="entry name" value="GGDEF"/>
    <property type="match status" value="1"/>
</dbReference>
<dbReference type="Gene3D" id="3.20.20.450">
    <property type="entry name" value="EAL domain"/>
    <property type="match status" value="1"/>
</dbReference>
<dbReference type="SUPFAM" id="SSF158472">
    <property type="entry name" value="HAMP domain-like"/>
    <property type="match status" value="1"/>
</dbReference>
<feature type="domain" description="EAL" evidence="5">
    <location>
        <begin position="587"/>
        <end position="842"/>
    </location>
</feature>
<dbReference type="EMBL" id="CP022572">
    <property type="protein sequence ID" value="AZU63722.1"/>
    <property type="molecule type" value="Genomic_DNA"/>
</dbReference>
<keyword evidence="4" id="KW-0812">Transmembrane</keyword>
<dbReference type="GO" id="GO:0005886">
    <property type="term" value="C:plasma membrane"/>
    <property type="evidence" value="ECO:0007669"/>
    <property type="project" value="UniProtKB-SubCell"/>
</dbReference>
<feature type="transmembrane region" description="Helical" evidence="4">
    <location>
        <begin position="6"/>
        <end position="25"/>
    </location>
</feature>
<evidence type="ECO:0000313" key="8">
    <source>
        <dbReference type="EMBL" id="AZU63722.1"/>
    </source>
</evidence>
<dbReference type="SMART" id="SM00052">
    <property type="entry name" value="EAL"/>
    <property type="match status" value="1"/>
</dbReference>
<evidence type="ECO:0000256" key="1">
    <source>
        <dbReference type="ARBA" id="ARBA00004236"/>
    </source>
</evidence>
<dbReference type="PROSITE" id="PS50887">
    <property type="entry name" value="GGDEF"/>
    <property type="match status" value="1"/>
</dbReference>
<comment type="subcellular location">
    <subcellularLocation>
        <location evidence="1">Cell membrane</location>
    </subcellularLocation>
</comment>
<evidence type="ECO:0000313" key="9">
    <source>
        <dbReference type="Proteomes" id="UP000282892"/>
    </source>
</evidence>
<dbReference type="CDD" id="cd06225">
    <property type="entry name" value="HAMP"/>
    <property type="match status" value="1"/>
</dbReference>
<dbReference type="NCBIfam" id="TIGR00254">
    <property type="entry name" value="GGDEF"/>
    <property type="match status" value="1"/>
</dbReference>
<keyword evidence="2" id="KW-1003">Cell membrane</keyword>
<dbReference type="SMART" id="SM00267">
    <property type="entry name" value="GGDEF"/>
    <property type="match status" value="1"/>
</dbReference>
<dbReference type="InterPro" id="IPR043128">
    <property type="entry name" value="Rev_trsase/Diguanyl_cyclase"/>
</dbReference>
<feature type="domain" description="HAMP" evidence="6">
    <location>
        <begin position="349"/>
        <end position="401"/>
    </location>
</feature>
<dbReference type="PANTHER" id="PTHR44757:SF2">
    <property type="entry name" value="BIOFILM ARCHITECTURE MAINTENANCE PROTEIN MBAA"/>
    <property type="match status" value="1"/>
</dbReference>
<dbReference type="Gene3D" id="3.30.70.270">
    <property type="match status" value="1"/>
</dbReference>
<dbReference type="InterPro" id="IPR003660">
    <property type="entry name" value="HAMP_dom"/>
</dbReference>
<dbReference type="Proteomes" id="UP000282892">
    <property type="component" value="Chromosome"/>
</dbReference>
<gene>
    <name evidence="8" type="ORF">CHR53_22085</name>
</gene>
<feature type="transmembrane region" description="Helical" evidence="4">
    <location>
        <begin position="326"/>
        <end position="347"/>
    </location>
</feature>
<dbReference type="Gene3D" id="6.10.340.10">
    <property type="match status" value="1"/>
</dbReference>
<dbReference type="STRING" id="1193713.GCA_001636315_01311"/>
<dbReference type="InterPro" id="IPR035919">
    <property type="entry name" value="EAL_sf"/>
</dbReference>
<evidence type="ECO:0000256" key="3">
    <source>
        <dbReference type="ARBA" id="ARBA00023136"/>
    </source>
</evidence>
<evidence type="ECO:0000256" key="2">
    <source>
        <dbReference type="ARBA" id="ARBA00022475"/>
    </source>
</evidence>
<dbReference type="OrthoDB" id="9762141at2"/>
<reference evidence="8 9" key="1">
    <citation type="submission" date="2017-07" db="EMBL/GenBank/DDBJ databases">
        <title>The complete genome sequence of Bacillus mesonae strain H20-5, an efficient strain improving plant abiotic stress resistance.</title>
        <authorList>
            <person name="Kim S.Y."/>
            <person name="Song H."/>
            <person name="Sang M.K."/>
            <person name="Weon H.-Y."/>
            <person name="Song J."/>
        </authorList>
    </citation>
    <scope>NUCLEOTIDE SEQUENCE [LARGE SCALE GENOMIC DNA]</scope>
    <source>
        <strain evidence="8 9">H20-5</strain>
    </source>
</reference>
<evidence type="ECO:0000259" key="7">
    <source>
        <dbReference type="PROSITE" id="PS50887"/>
    </source>
</evidence>
<evidence type="ECO:0000259" key="5">
    <source>
        <dbReference type="PROSITE" id="PS50883"/>
    </source>
</evidence>
<dbReference type="FunFam" id="3.30.70.270:FF:000001">
    <property type="entry name" value="Diguanylate cyclase domain protein"/>
    <property type="match status" value="1"/>
</dbReference>
<dbReference type="InterPro" id="IPR029787">
    <property type="entry name" value="Nucleotide_cyclase"/>
</dbReference>
<organism evidence="8 9">
    <name type="scientific">Neobacillus mesonae</name>
    <dbReference type="NCBI Taxonomy" id="1193713"/>
    <lineage>
        <taxon>Bacteria</taxon>
        <taxon>Bacillati</taxon>
        <taxon>Bacillota</taxon>
        <taxon>Bacilli</taxon>
        <taxon>Bacillales</taxon>
        <taxon>Bacillaceae</taxon>
        <taxon>Neobacillus</taxon>
    </lineage>
</organism>
<dbReference type="PROSITE" id="PS50883">
    <property type="entry name" value="EAL"/>
    <property type="match status" value="1"/>
</dbReference>
<dbReference type="InterPro" id="IPR001633">
    <property type="entry name" value="EAL_dom"/>
</dbReference>
<keyword evidence="9" id="KW-1185">Reference proteome</keyword>
<dbReference type="SMART" id="SM00304">
    <property type="entry name" value="HAMP"/>
    <property type="match status" value="1"/>
</dbReference>
<dbReference type="InterPro" id="IPR052155">
    <property type="entry name" value="Biofilm_reg_signaling"/>
</dbReference>
<sequence length="842" mass="96564">MSLKKKIPLIFCLLVFFILLTNNVFHYMRSKNQLLDYNKKIIKMIVQEVSYQVKNTKNSSLYVEDILGRDLRTASLVIKNALPPHYQDITNEQLKRLAKESGVSHITLLAKTKDDIVGVRSSDRQEIGMGTNGWGYWYDAYMQLFALKPVSVGKGLTLPNYWTGPIEVASSNPNHIDKWGYYYDGSTNYIINPYFRDKVTDYEKRFGPWKIIRDFTKEEGILEITVFNPKNFGKKEEIVHLNGNKYIRISAQPIWYGKYQYQNIATDAAMVKKAINSKKNQTYQGYLKGKMIMKTFVPVFSKNDLPFVIGLVYDYGLIQEELTHELFVHILLSIVIMIIVLIISFIFSRSITQPIGYIVDQVNEIAQGKFGKILNLKRKDELGLLTENVNAMSKHLRSYVEDLNRSKELIEYQAFHDPLTGLLNRRYFQEKLKQIIDHATETGETVSVLFIDLDRFKQVNDSFGHNKGDEILKIVSDRIKDCFPNDKNAILTRQGGDEFIILLKNRTLAETQAAAERLVNNLKRPYSINDNEIYLSASCGISMYPEHTDNIDTLIIYSDVAMYSAKNKGGNRVTVYSQKLNPSEIERPRLEAHLRNAIENEKIEVFYQPKINAKTGTIFGAEALVRWTDEEFGVVSPEVFIPIAEDTGLIQPLWDFVMKHASKQVSDWNSNLSQPLTISINFSAMQFQEPCVMLQKVEDILAESKLPPGQLEIEITESILLSNSSEIVHTLKSLQDLGIAVSIDDFGTGYSSLSYLKDLPINTLKIDQSFIQNIDKDLRNTEIPEAIINLARSLHLDVIAEGVEEEYQKEFLLSKDCMRMQGYLFSKPLSKVDFEQFLKKYH</sequence>
<dbReference type="InterPro" id="IPR000160">
    <property type="entry name" value="GGDEF_dom"/>
</dbReference>
<dbReference type="PANTHER" id="PTHR44757">
    <property type="entry name" value="DIGUANYLATE CYCLASE DGCP"/>
    <property type="match status" value="1"/>
</dbReference>
<keyword evidence="4" id="KW-1133">Transmembrane helix</keyword>
<dbReference type="AlphaFoldDB" id="A0A3T0I323"/>
<dbReference type="GO" id="GO:0007165">
    <property type="term" value="P:signal transduction"/>
    <property type="evidence" value="ECO:0007669"/>
    <property type="project" value="InterPro"/>
</dbReference>
<evidence type="ECO:0000256" key="4">
    <source>
        <dbReference type="SAM" id="Phobius"/>
    </source>
</evidence>
<dbReference type="KEGG" id="nmk:CHR53_22085"/>
<dbReference type="Pfam" id="PF00563">
    <property type="entry name" value="EAL"/>
    <property type="match status" value="1"/>
</dbReference>
<dbReference type="FunFam" id="3.20.20.450:FF:000001">
    <property type="entry name" value="Cyclic di-GMP phosphodiesterase yahA"/>
    <property type="match status" value="1"/>
</dbReference>
<accession>A0A3T0I323</accession>
<evidence type="ECO:0000259" key="6">
    <source>
        <dbReference type="PROSITE" id="PS50885"/>
    </source>
</evidence>
<dbReference type="Pfam" id="PF00672">
    <property type="entry name" value="HAMP"/>
    <property type="match status" value="1"/>
</dbReference>
<keyword evidence="3 4" id="KW-0472">Membrane</keyword>
<dbReference type="CDD" id="cd01949">
    <property type="entry name" value="GGDEF"/>
    <property type="match status" value="1"/>
</dbReference>
<dbReference type="RefSeq" id="WP_127488372.1">
    <property type="nucleotide sequence ID" value="NZ_CP022572.1"/>
</dbReference>
<protein>
    <submittedName>
        <fullName evidence="8">GGDEF domain-containing protein</fullName>
    </submittedName>
</protein>
<feature type="domain" description="GGDEF" evidence="7">
    <location>
        <begin position="444"/>
        <end position="578"/>
    </location>
</feature>